<dbReference type="InterPro" id="IPR027417">
    <property type="entry name" value="P-loop_NTPase"/>
</dbReference>
<dbReference type="PROSITE" id="PS00211">
    <property type="entry name" value="ABC_TRANSPORTER_1"/>
    <property type="match status" value="1"/>
</dbReference>
<dbReference type="CDD" id="cd03216">
    <property type="entry name" value="ABC_Carb_Monos_I"/>
    <property type="match status" value="1"/>
</dbReference>
<evidence type="ECO:0000313" key="11">
    <source>
        <dbReference type="Proteomes" id="UP000184159"/>
    </source>
</evidence>
<evidence type="ECO:0000256" key="4">
    <source>
        <dbReference type="ARBA" id="ARBA00022737"/>
    </source>
</evidence>
<keyword evidence="5" id="KW-0547">Nucleotide-binding</keyword>
<dbReference type="InterPro" id="IPR050107">
    <property type="entry name" value="ABC_carbohydrate_import_ATPase"/>
</dbReference>
<dbReference type="Proteomes" id="UP000184159">
    <property type="component" value="Unassembled WGS sequence"/>
</dbReference>
<keyword evidence="6 10" id="KW-0067">ATP-binding</keyword>
<evidence type="ECO:0000256" key="6">
    <source>
        <dbReference type="ARBA" id="ARBA00022840"/>
    </source>
</evidence>
<dbReference type="InterPro" id="IPR017871">
    <property type="entry name" value="ABC_transporter-like_CS"/>
</dbReference>
<dbReference type="Gene3D" id="3.40.50.300">
    <property type="entry name" value="P-loop containing nucleotide triphosphate hydrolases"/>
    <property type="match status" value="2"/>
</dbReference>
<dbReference type="PANTHER" id="PTHR43790">
    <property type="entry name" value="CARBOHYDRATE TRANSPORT ATP-BINDING PROTEIN MG119-RELATED"/>
    <property type="match status" value="1"/>
</dbReference>
<dbReference type="GO" id="GO:0005524">
    <property type="term" value="F:ATP binding"/>
    <property type="evidence" value="ECO:0007669"/>
    <property type="project" value="UniProtKB-KW"/>
</dbReference>
<evidence type="ECO:0000256" key="8">
    <source>
        <dbReference type="ARBA" id="ARBA00023136"/>
    </source>
</evidence>
<keyword evidence="2" id="KW-1003">Cell membrane</keyword>
<sequence>MELLNNPQGSLLSIDRLTKRFFNFVALESASFHVHPGRCVALLGENGAGKSTLIKTLAGIHKKTSGEIRFKGEPIEDATHLASANQVPIAFIHQDLGLIEWMTVAENIGLTLGFPKRWGMINWKAAAEKAQQVLDLVGLDVKASERIFNLSAAEKSLLAIARALVADAEVLILDEPTASLVASDVGRMFQVLKRLKAQGVGMIYVSHRLDEIHDICDDVVVLRDGRLVGSGLVSDYTIDELVTLIVGSQKEMNYRTPLQPEQDDILQVRNLQLGDLEPFNMTLRHGELVALVGLRNAGQEAIGQALFGGLNIKSGEVFIRGEKADISSPAKSIRSGFAMVAADRVKESICGSMSAMENLNLNPTINGGGYLTFLSKPQEYRQALEAMKQYEVRPMDPDIAISSMSGGNQQKVILARWFNLNKPIVILDNPTAGVDIGARSEIYRIMRESIRQGLSVIVISSDFEEVVNISNRALVFNRGKVVKELTEQQVTVANLLKYASGSKVGEDEHGDV</sequence>
<evidence type="ECO:0000256" key="3">
    <source>
        <dbReference type="ARBA" id="ARBA00022597"/>
    </source>
</evidence>
<dbReference type="PROSITE" id="PS50893">
    <property type="entry name" value="ABC_TRANSPORTER_2"/>
    <property type="match status" value="2"/>
</dbReference>
<keyword evidence="7" id="KW-1278">Translocase</keyword>
<dbReference type="AlphaFoldDB" id="A0A1M5CIC6"/>
<evidence type="ECO:0000256" key="7">
    <source>
        <dbReference type="ARBA" id="ARBA00022967"/>
    </source>
</evidence>
<dbReference type="SMART" id="SM00382">
    <property type="entry name" value="AAA"/>
    <property type="match status" value="2"/>
</dbReference>
<protein>
    <submittedName>
        <fullName evidence="10">Ribose transport system ATP-binding protein</fullName>
    </submittedName>
</protein>
<evidence type="ECO:0000256" key="1">
    <source>
        <dbReference type="ARBA" id="ARBA00022448"/>
    </source>
</evidence>
<keyword evidence="11" id="KW-1185">Reference proteome</keyword>
<reference evidence="11" key="1">
    <citation type="submission" date="2016-11" db="EMBL/GenBank/DDBJ databases">
        <authorList>
            <person name="Varghese N."/>
            <person name="Submissions S."/>
        </authorList>
    </citation>
    <scope>NUCLEOTIDE SEQUENCE [LARGE SCALE GENOMIC DNA]</scope>
    <source>
        <strain evidence="11">DSM 21264</strain>
    </source>
</reference>
<dbReference type="SUPFAM" id="SSF52540">
    <property type="entry name" value="P-loop containing nucleoside triphosphate hydrolases"/>
    <property type="match status" value="2"/>
</dbReference>
<keyword evidence="1" id="KW-0813">Transport</keyword>
<feature type="domain" description="ABC transporter" evidence="9">
    <location>
        <begin position="12"/>
        <end position="249"/>
    </location>
</feature>
<keyword evidence="8" id="KW-0472">Membrane</keyword>
<organism evidence="10 11">
    <name type="scientific">Vibrio gazogenes DSM 21264 = NBRC 103151</name>
    <dbReference type="NCBI Taxonomy" id="1123492"/>
    <lineage>
        <taxon>Bacteria</taxon>
        <taxon>Pseudomonadati</taxon>
        <taxon>Pseudomonadota</taxon>
        <taxon>Gammaproteobacteria</taxon>
        <taxon>Vibrionales</taxon>
        <taxon>Vibrionaceae</taxon>
        <taxon>Vibrio</taxon>
    </lineage>
</organism>
<feature type="domain" description="ABC transporter" evidence="9">
    <location>
        <begin position="260"/>
        <end position="503"/>
    </location>
</feature>
<dbReference type="CDD" id="cd03215">
    <property type="entry name" value="ABC_Carb_Monos_II"/>
    <property type="match status" value="1"/>
</dbReference>
<evidence type="ECO:0000259" key="9">
    <source>
        <dbReference type="PROSITE" id="PS50893"/>
    </source>
</evidence>
<proteinExistence type="predicted"/>
<dbReference type="InterPro" id="IPR003439">
    <property type="entry name" value="ABC_transporter-like_ATP-bd"/>
</dbReference>
<keyword evidence="3" id="KW-0762">Sugar transport</keyword>
<gene>
    <name evidence="10" type="ORF">SAMN02745781_02569</name>
</gene>
<accession>A0A1M5CIC6</accession>
<evidence type="ECO:0000256" key="2">
    <source>
        <dbReference type="ARBA" id="ARBA00022475"/>
    </source>
</evidence>
<dbReference type="InterPro" id="IPR003593">
    <property type="entry name" value="AAA+_ATPase"/>
</dbReference>
<dbReference type="GO" id="GO:0016887">
    <property type="term" value="F:ATP hydrolysis activity"/>
    <property type="evidence" value="ECO:0007669"/>
    <property type="project" value="InterPro"/>
</dbReference>
<name>A0A1M5CIC6_VIBGA</name>
<keyword evidence="4" id="KW-0677">Repeat</keyword>
<evidence type="ECO:0000256" key="5">
    <source>
        <dbReference type="ARBA" id="ARBA00022741"/>
    </source>
</evidence>
<dbReference type="Pfam" id="PF00005">
    <property type="entry name" value="ABC_tran"/>
    <property type="match status" value="2"/>
</dbReference>
<evidence type="ECO:0000313" key="10">
    <source>
        <dbReference type="EMBL" id="SHF54514.1"/>
    </source>
</evidence>
<dbReference type="EMBL" id="FQUH01000012">
    <property type="protein sequence ID" value="SHF54514.1"/>
    <property type="molecule type" value="Genomic_DNA"/>
</dbReference>
<dbReference type="PANTHER" id="PTHR43790:SF3">
    <property type="entry name" value="D-ALLOSE IMPORT ATP-BINDING PROTEIN ALSA-RELATED"/>
    <property type="match status" value="1"/>
</dbReference>
<dbReference type="RefSeq" id="WP_072960013.1">
    <property type="nucleotide sequence ID" value="NZ_FQUH01000012.1"/>
</dbReference>